<dbReference type="NCBIfam" id="TIGR01681">
    <property type="entry name" value="HAD-SF-IIIC"/>
    <property type="match status" value="1"/>
</dbReference>
<dbReference type="EMBL" id="CAFBMM010000005">
    <property type="protein sequence ID" value="CAB4897328.1"/>
    <property type="molecule type" value="Genomic_DNA"/>
</dbReference>
<sequence length="524" mass="58266">MLIHVLSNVNLAPLVPRITGHEVTLGDYGDVLRTLTDPNTDFVAEVLMVLLDGDELMDSGDLSAEIPTAIDNFAKSHPEMMVITSTICPSPSTSSTYEISQTKDGRSAQGRAYESAIVEVATVNTNVIIFDVKLVFDKYGREKLTSSTFWYAGRIPYTTLWFEECGRHVAGLLDAYAGRTRKVLVCDLDGTLWGGILGEDGPSGIALGEDGVGKCYRDLQRQIKTLLENGVLLALISKNNRTEVDDVFTGHPMMILQPEDFVATRVGWGDKASSLMAIAEDLSLGLDSFVFLDDNPVERAMISENLPTVAVPDFPTRPELLLKWFVDEVAFPYFPRVRVLDSDRNKTAQYQARNERISEAESVVDLDAFIERLEIQLDIRTDDEFSVERAAQMTQKTNQFNLTTKRCTPDQIKAWMDSNDHAVFTLAYQDKFGDEGIVGLAVIALSTADIPVFLLSCRIIGRKVERSLLRCIEEFAVQNDLTEIKCLFVPTEKNSVSAEFLNESGWVIERAEVVGGISYRKDLS</sequence>
<gene>
    <name evidence="1" type="ORF">UFOPK2683_01301</name>
    <name evidence="2" type="ORF">UFOPK3605_00279</name>
    <name evidence="3" type="ORF">UFOPK3897_00164</name>
    <name evidence="4" type="ORF">UFOPK4121_00217</name>
</gene>
<dbReference type="InterPro" id="IPR023214">
    <property type="entry name" value="HAD_sf"/>
</dbReference>
<dbReference type="EMBL" id="CAEZYK010000090">
    <property type="protein sequence ID" value="CAB4731352.1"/>
    <property type="molecule type" value="Genomic_DNA"/>
</dbReference>
<dbReference type="InterPro" id="IPR036412">
    <property type="entry name" value="HAD-like_sf"/>
</dbReference>
<protein>
    <submittedName>
        <fullName evidence="4">Unannotated protein</fullName>
    </submittedName>
</protein>
<dbReference type="Gene3D" id="3.40.50.1000">
    <property type="entry name" value="HAD superfamily/HAD-like"/>
    <property type="match status" value="1"/>
</dbReference>
<organism evidence="4">
    <name type="scientific">freshwater metagenome</name>
    <dbReference type="NCBI Taxonomy" id="449393"/>
    <lineage>
        <taxon>unclassified sequences</taxon>
        <taxon>metagenomes</taxon>
        <taxon>ecological metagenomes</taxon>
    </lineage>
</organism>
<evidence type="ECO:0000313" key="2">
    <source>
        <dbReference type="EMBL" id="CAB4897328.1"/>
    </source>
</evidence>
<dbReference type="InterPro" id="IPR036514">
    <property type="entry name" value="SGNH_hydro_sf"/>
</dbReference>
<evidence type="ECO:0000313" key="3">
    <source>
        <dbReference type="EMBL" id="CAB4968910.1"/>
    </source>
</evidence>
<accession>A0A6J7QAK8</accession>
<dbReference type="AlphaFoldDB" id="A0A6J7QAK8"/>
<evidence type="ECO:0000313" key="4">
    <source>
        <dbReference type="EMBL" id="CAB5014041.1"/>
    </source>
</evidence>
<dbReference type="SUPFAM" id="SSF56784">
    <property type="entry name" value="HAD-like"/>
    <property type="match status" value="1"/>
</dbReference>
<dbReference type="InterPro" id="IPR010037">
    <property type="entry name" value="FkbH_domain"/>
</dbReference>
<dbReference type="EMBL" id="CAFBPQ010000003">
    <property type="protein sequence ID" value="CAB5014041.1"/>
    <property type="molecule type" value="Genomic_DNA"/>
</dbReference>
<evidence type="ECO:0000313" key="1">
    <source>
        <dbReference type="EMBL" id="CAB4731352.1"/>
    </source>
</evidence>
<dbReference type="NCBIfam" id="TIGR01686">
    <property type="entry name" value="FkbH"/>
    <property type="match status" value="1"/>
</dbReference>
<proteinExistence type="predicted"/>
<dbReference type="InterPro" id="IPR010033">
    <property type="entry name" value="HAD_SF_ppase_IIIC"/>
</dbReference>
<name>A0A6J7QAK8_9ZZZZ</name>
<dbReference type="EMBL" id="CAFBOF010000002">
    <property type="protein sequence ID" value="CAB4968910.1"/>
    <property type="molecule type" value="Genomic_DNA"/>
</dbReference>
<reference evidence="4" key="1">
    <citation type="submission" date="2020-05" db="EMBL/GenBank/DDBJ databases">
        <authorList>
            <person name="Chiriac C."/>
            <person name="Salcher M."/>
            <person name="Ghai R."/>
            <person name="Kavagutti S V."/>
        </authorList>
    </citation>
    <scope>NUCLEOTIDE SEQUENCE</scope>
</reference>
<dbReference type="Gene3D" id="3.40.50.1110">
    <property type="entry name" value="SGNH hydrolase"/>
    <property type="match status" value="1"/>
</dbReference>